<organism evidence="2 3">
    <name type="scientific">Arenimonas terrae</name>
    <dbReference type="NCBI Taxonomy" id="2546226"/>
    <lineage>
        <taxon>Bacteria</taxon>
        <taxon>Pseudomonadati</taxon>
        <taxon>Pseudomonadota</taxon>
        <taxon>Gammaproteobacteria</taxon>
        <taxon>Lysobacterales</taxon>
        <taxon>Lysobacteraceae</taxon>
        <taxon>Arenimonas</taxon>
    </lineage>
</organism>
<gene>
    <name evidence="2" type="ORF">E1B00_01515</name>
</gene>
<dbReference type="Proteomes" id="UP000305760">
    <property type="component" value="Unassembled WGS sequence"/>
</dbReference>
<dbReference type="AlphaFoldDB" id="A0A5C4RT49"/>
<evidence type="ECO:0000313" key="3">
    <source>
        <dbReference type="Proteomes" id="UP000305760"/>
    </source>
</evidence>
<feature type="transmembrane region" description="Helical" evidence="1">
    <location>
        <begin position="33"/>
        <end position="53"/>
    </location>
</feature>
<keyword evidence="3" id="KW-1185">Reference proteome</keyword>
<evidence type="ECO:0000313" key="2">
    <source>
        <dbReference type="EMBL" id="TNJ34493.1"/>
    </source>
</evidence>
<keyword evidence="1" id="KW-1133">Transmembrane helix</keyword>
<feature type="transmembrane region" description="Helical" evidence="1">
    <location>
        <begin position="6"/>
        <end position="26"/>
    </location>
</feature>
<name>A0A5C4RT49_9GAMM</name>
<accession>A0A5C4RT49</accession>
<reference evidence="2 3" key="1">
    <citation type="submission" date="2019-03" db="EMBL/GenBank/DDBJ databases">
        <title>Arenimonas daejeonensis sp. nov., isolated from compost.</title>
        <authorList>
            <person name="Jeon C.O."/>
        </authorList>
    </citation>
    <scope>NUCLEOTIDE SEQUENCE [LARGE SCALE GENOMIC DNA]</scope>
    <source>
        <strain evidence="2 3">R29</strain>
    </source>
</reference>
<dbReference type="EMBL" id="SMDR01000001">
    <property type="protein sequence ID" value="TNJ34493.1"/>
    <property type="molecule type" value="Genomic_DNA"/>
</dbReference>
<keyword evidence="1" id="KW-0472">Membrane</keyword>
<keyword evidence="1" id="KW-0812">Transmembrane</keyword>
<proteinExistence type="predicted"/>
<protein>
    <submittedName>
        <fullName evidence="2">Uncharacterized protein</fullName>
    </submittedName>
</protein>
<comment type="caution">
    <text evidence="2">The sequence shown here is derived from an EMBL/GenBank/DDBJ whole genome shotgun (WGS) entry which is preliminary data.</text>
</comment>
<evidence type="ECO:0000256" key="1">
    <source>
        <dbReference type="SAM" id="Phobius"/>
    </source>
</evidence>
<sequence length="97" mass="10315">MLYTIALFPGCFFAVAALGVPGFMLARAFRMDSILSAALYGAGSGFVIGYWIGGMAVTMALALYAALGITAGVMFIWTQKKTTAINHRLTAESLWTP</sequence>
<feature type="transmembrane region" description="Helical" evidence="1">
    <location>
        <begin position="59"/>
        <end position="78"/>
    </location>
</feature>